<keyword evidence="4" id="KW-0472">Membrane</keyword>
<evidence type="ECO:0000256" key="3">
    <source>
        <dbReference type="SAM" id="MobiDB-lite"/>
    </source>
</evidence>
<proteinExistence type="predicted"/>
<feature type="region of interest" description="Disordered" evidence="3">
    <location>
        <begin position="195"/>
        <end position="269"/>
    </location>
</feature>
<dbReference type="RefSeq" id="WP_150512890.1">
    <property type="nucleotide sequence ID" value="NZ_BMSQ01000001.1"/>
</dbReference>
<feature type="region of interest" description="Disordered" evidence="3">
    <location>
        <begin position="283"/>
        <end position="329"/>
    </location>
</feature>
<evidence type="ECO:0000256" key="1">
    <source>
        <dbReference type="ARBA" id="ARBA00023015"/>
    </source>
</evidence>
<feature type="region of interest" description="Disordered" evidence="3">
    <location>
        <begin position="90"/>
        <end position="122"/>
    </location>
</feature>
<dbReference type="Gene3D" id="1.10.10.1320">
    <property type="entry name" value="Anti-sigma factor, zinc-finger domain"/>
    <property type="match status" value="1"/>
</dbReference>
<evidence type="ECO:0000256" key="4">
    <source>
        <dbReference type="SAM" id="Phobius"/>
    </source>
</evidence>
<keyword evidence="4" id="KW-1133">Transmembrane helix</keyword>
<accession>A0A5P2XHH6</accession>
<sequence length="329" mass="33269">MSGSRSNPAERHFAEQHLGDRLAALVDGELGHDARERVLAHLATCPTCKTEADAQRRLKSVFAQTAAPPPSESFLARLQNLPGMSLDDIEGQGGPRTPVDDGFATGSSGTTGLPGGGVFSVGGPRPDPLLEYAPSGAHAAVLPSEQRGFRIHAVARTEAERSGWRGRRFAFAAAGAVSLAAIALGGVTVSAPLGSSDQRAGGSGANSNASPPRSQTAPATGVPESTRRRGSSPFSVQGQRPQAPAPTTAAVPLLSGAPGPSTPTPQHLTAPLLAGAGVMSPLVRAAAPDDPERPGVPATGLTLNAAADTAPRATPPPGLAQRRGTAEIH</sequence>
<dbReference type="InterPro" id="IPR027383">
    <property type="entry name" value="Znf_put"/>
</dbReference>
<name>A0A5P2XHH6_STRST</name>
<keyword evidence="2" id="KW-0804">Transcription</keyword>
<dbReference type="OrthoDB" id="3743969at2"/>
<feature type="compositionally biased region" description="Polar residues" evidence="3">
    <location>
        <begin position="205"/>
        <end position="218"/>
    </location>
</feature>
<evidence type="ECO:0000313" key="8">
    <source>
        <dbReference type="Proteomes" id="UP000326505"/>
    </source>
</evidence>
<reference evidence="7 8" key="1">
    <citation type="submission" date="2017-09" db="EMBL/GenBank/DDBJ databases">
        <authorList>
            <person name="Lee N."/>
            <person name="Cho B.-K."/>
        </authorList>
    </citation>
    <scope>NUCLEOTIDE SEQUENCE [LARGE SCALE GENOMIC DNA]</scope>
    <source>
        <strain evidence="7 8">ATCC 27465</strain>
    </source>
</reference>
<evidence type="ECO:0000256" key="2">
    <source>
        <dbReference type="ARBA" id="ARBA00023163"/>
    </source>
</evidence>
<feature type="domain" description="Putative zinc-finger" evidence="5">
    <location>
        <begin position="20"/>
        <end position="48"/>
    </location>
</feature>
<gene>
    <name evidence="7" type="ORF">CP982_27310</name>
    <name evidence="6" type="ORF">FHS40_003811</name>
</gene>
<dbReference type="Proteomes" id="UP000326505">
    <property type="component" value="Chromosome"/>
</dbReference>
<evidence type="ECO:0000259" key="5">
    <source>
        <dbReference type="Pfam" id="PF13490"/>
    </source>
</evidence>
<dbReference type="EMBL" id="JACHJD010000005">
    <property type="protein sequence ID" value="MBB5104727.1"/>
    <property type="molecule type" value="Genomic_DNA"/>
</dbReference>
<feature type="compositionally biased region" description="Low complexity" evidence="3">
    <location>
        <begin position="241"/>
        <end position="252"/>
    </location>
</feature>
<dbReference type="InterPro" id="IPR041916">
    <property type="entry name" value="Anti_sigma_zinc_sf"/>
</dbReference>
<keyword evidence="9" id="KW-1185">Reference proteome</keyword>
<dbReference type="EMBL" id="CP023690">
    <property type="protein sequence ID" value="QEV61956.1"/>
    <property type="molecule type" value="Genomic_DNA"/>
</dbReference>
<protein>
    <submittedName>
        <fullName evidence="7">Zf-HC2 domain-containing protein</fullName>
    </submittedName>
</protein>
<organism evidence="7 8">
    <name type="scientific">Streptomyces spectabilis</name>
    <dbReference type="NCBI Taxonomy" id="68270"/>
    <lineage>
        <taxon>Bacteria</taxon>
        <taxon>Bacillati</taxon>
        <taxon>Actinomycetota</taxon>
        <taxon>Actinomycetes</taxon>
        <taxon>Kitasatosporales</taxon>
        <taxon>Streptomycetaceae</taxon>
        <taxon>Streptomyces</taxon>
    </lineage>
</organism>
<evidence type="ECO:0000313" key="9">
    <source>
        <dbReference type="Proteomes" id="UP000549009"/>
    </source>
</evidence>
<evidence type="ECO:0000313" key="7">
    <source>
        <dbReference type="EMBL" id="QEV61956.1"/>
    </source>
</evidence>
<dbReference type="AlphaFoldDB" id="A0A5P2XHH6"/>
<keyword evidence="1" id="KW-0805">Transcription regulation</keyword>
<evidence type="ECO:0000313" key="6">
    <source>
        <dbReference type="EMBL" id="MBB5104727.1"/>
    </source>
</evidence>
<dbReference type="Proteomes" id="UP000549009">
    <property type="component" value="Unassembled WGS sequence"/>
</dbReference>
<keyword evidence="4" id="KW-0812">Transmembrane</keyword>
<dbReference type="KEGG" id="sspb:CP982_27310"/>
<reference evidence="6 9" key="2">
    <citation type="submission" date="2020-08" db="EMBL/GenBank/DDBJ databases">
        <title>Genomic Encyclopedia of Type Strains, Phase III (KMG-III): the genomes of soil and plant-associated and newly described type strains.</title>
        <authorList>
            <person name="Whitman W."/>
        </authorList>
    </citation>
    <scope>NUCLEOTIDE SEQUENCE [LARGE SCALE GENOMIC DNA]</scope>
    <source>
        <strain evidence="6 9">CECT 3146</strain>
    </source>
</reference>
<feature type="transmembrane region" description="Helical" evidence="4">
    <location>
        <begin position="169"/>
        <end position="189"/>
    </location>
</feature>
<dbReference type="Pfam" id="PF13490">
    <property type="entry name" value="zf-HC2"/>
    <property type="match status" value="1"/>
</dbReference>